<sequence length="1814" mass="199776">MPEDQHSLYLKLAESLIQDYRTIISESRRKFVSIKDAAEKQITWLRTHMNGSEDLKLCLLANPSLIDPFLNGCATKQLKIVSVCLSSFQKLISRECLSESGAQSLIDALWALVDANVEELRVLQTTILLLTSSSLVHDDMLAKAVSLCLRLHDSKSAATVNTAAAAVRQCANAVFDRVLKEAITMDNLPKIVRLEEISSVNTAELSPTARDAYRLFQDLCTLLNDETPTWISGITHFSRPLGLELVEALISTYSILFRQHTAFAYLLKTSLCPLVIKLFSPSLKLKSTPSGTSSRLTDVTSTVASTVIAQTSGVVSGSATTVNPSSVTSAVEKISFPIVVRLKRLITVIVEQYFHLLNTECEIYLSVLIRFLDVDKTAWQRALALEVLQKFSTQPDLIRRLCISYDMRQHSTKIFSELIGALSHYVQAVLANPSPGDELVKETNQSSVVTPVPGFNQSLLYYKGSFFPILQPKSFLVDLLDRSDAPNLQEGYCLSLAFGCLLRIVNSLDNAINQSATEDIHPTTNPNVMETDVQEQFIVLSWCGLLSAFALLLEASADEQITASLLQAIHTMIGLCGKLRVDAARDSFVTTLCKAALPSSYARSMFSAGQTKGLQSGSSTAHEEVFERSPVAIVVTQGAGHSIQVTAKPAYGSVMGTQPSTGSTIATSLTTTAEFHSVSAGGSLLLTVKHLQAARSVLFTALVHGNVLGNSWNIILGTLQNLVWMLGLKIEPASHLYFKPSNTCVGSVIATSDVGQPSQAVLSAQGQQAGASVAPSPVLNDLTSLSAMLANLFAQSSNLDVAALNDLVLGLCHLSSEAIEAASVNKPPSHFPVAKLTEVGLVNIDRLNLWWDNVCCQLLTMCKLQNTDLRQLAANSLVALIKQAIAAPQTPTFWKNETLTNVVLDPLSALSEVPFDDVREKQLECVQHMLHCWGEQIGTSWLRLIEIIGVIRDSFKVDLIQTAFQCFKLIVTDYMTSLLFNCYPACVETAARFGRQQQDLNIALTAIGTILHLADHVFQLEQYPPELGQSISMSLPELWIEIFRKLAELCLDRRPAIRKSACQTLFNTVECHAARRFTKATWSDLFWQVLFPLVSKVHELCANAPVEREGRQNSLLIHHSRDTAAKQWAETVVLTLSGVAHLFVSRQEQLLVLDEFPKVWLALLDQIKQHALTNSAEISVSALTALQILLDVQATQIDQGLSCLWSPAWETWLQIGCQAIKLHGLPPANGVQDTISSESEGQDGQSVVTQNDVGAKNTSSVLFLPTTSFMTLLFDLFPPLFCRTRTHFTESHFRRLDKIVRLGVLMPLYVSYLYPQSNFTLLPVIDDGVLSALQTSAIRSLELLIQTMQPSESELHSHLPSLLHLLLVLAGYAVHVPKPDQCGPGRLEVIPLNYITFAEKCMQIAVDTYLAVNHWSSVGCKSNMLGSIIKTLHKPMALKYACISQSTWLLASRCFFQVVVTAVPLITTEKCKKPATGLFKQQSNNADDEKQHDLCEAIAQTLQDFLFYQQQPPSALSVEEFQQHEELDCKFVNLISDLFLSSPVPLPEFFVNRLVNLLSLGSVQASIATPETDSLNFDSNHCFDLKNGMEPLELRRKQSQSSSGKSAGDTRRSKVLGMAVRQTELTGNGDLFTDGALNMELDLDRLRQYAFRENFARLCFSKLLSHAFSRTAAGDEHSKTEELRLLTSNVSVAVSRVAVRSILQRCRSTLIQFYQSSQLTGKCPLPRARLVEVASVFKALTAMLISLQSVSSQRDVDPSTWHHVIELYPHIVDCVLVTGGSQMTVALHRLLRLYGELLRPSNLPTPESKTSNGI</sequence>
<dbReference type="PANTHER" id="PTHR10663:SF333">
    <property type="entry name" value="PROTEIN MON2 HOMOLOG"/>
    <property type="match status" value="1"/>
</dbReference>
<dbReference type="InterPro" id="IPR032629">
    <property type="entry name" value="DCB_dom"/>
</dbReference>
<keyword evidence="11" id="KW-1185">Reference proteome</keyword>
<feature type="domain" description="Mon2 C-terminal" evidence="8">
    <location>
        <begin position="1204"/>
        <end position="1566"/>
    </location>
</feature>
<dbReference type="InterPro" id="IPR015403">
    <property type="entry name" value="Mon2/Sec7/BIG1-like_HDS"/>
</dbReference>
<evidence type="ECO:0000259" key="8">
    <source>
        <dbReference type="Pfam" id="PF16206"/>
    </source>
</evidence>
<dbReference type="GO" id="GO:0015031">
    <property type="term" value="P:protein transport"/>
    <property type="evidence" value="ECO:0007669"/>
    <property type="project" value="UniProtKB-KW"/>
</dbReference>
<evidence type="ECO:0000256" key="5">
    <source>
        <dbReference type="SAM" id="MobiDB-lite"/>
    </source>
</evidence>
<dbReference type="Pfam" id="PF16206">
    <property type="entry name" value="Mon2_C"/>
    <property type="match status" value="3"/>
</dbReference>
<reference evidence="10" key="1">
    <citation type="submission" date="2019-07" db="EMBL/GenBank/DDBJ databases">
        <title>Annotation for the trematode Paragonimus miyazaki's.</title>
        <authorList>
            <person name="Choi Y.-J."/>
        </authorList>
    </citation>
    <scope>NUCLEOTIDE SEQUENCE</scope>
    <source>
        <strain evidence="10">Japan</strain>
    </source>
</reference>
<dbReference type="Proteomes" id="UP000822476">
    <property type="component" value="Unassembled WGS sequence"/>
</dbReference>
<feature type="domain" description="Mon2/Sec7/BIG1-like dimerisation and cyclophilin-binding" evidence="9">
    <location>
        <begin position="11"/>
        <end position="181"/>
    </location>
</feature>
<evidence type="ECO:0000256" key="3">
    <source>
        <dbReference type="ARBA" id="ARBA00022448"/>
    </source>
</evidence>
<evidence type="ECO:0000256" key="2">
    <source>
        <dbReference type="ARBA" id="ARBA00017134"/>
    </source>
</evidence>
<evidence type="ECO:0000256" key="1">
    <source>
        <dbReference type="ARBA" id="ARBA00008144"/>
    </source>
</evidence>
<accession>A0A8S9YB76</accession>
<dbReference type="PANTHER" id="PTHR10663">
    <property type="entry name" value="GUANYL-NUCLEOTIDE EXCHANGE FACTOR"/>
    <property type="match status" value="1"/>
</dbReference>
<evidence type="ECO:0000313" key="10">
    <source>
        <dbReference type="EMBL" id="KAF7233402.1"/>
    </source>
</evidence>
<evidence type="ECO:0000259" key="9">
    <source>
        <dbReference type="Pfam" id="PF16213"/>
    </source>
</evidence>
<dbReference type="Pfam" id="PF09324">
    <property type="entry name" value="Sec7-like_HDS"/>
    <property type="match status" value="1"/>
</dbReference>
<feature type="region of interest" description="Disordered" evidence="5">
    <location>
        <begin position="1594"/>
        <end position="1613"/>
    </location>
</feature>
<evidence type="ECO:0000256" key="4">
    <source>
        <dbReference type="ARBA" id="ARBA00022927"/>
    </source>
</evidence>
<proteinExistence type="inferred from homology"/>
<dbReference type="SUPFAM" id="SSF48371">
    <property type="entry name" value="ARM repeat"/>
    <property type="match status" value="2"/>
</dbReference>
<feature type="domain" description="Mon2/Sec7/BIG1-like HUS" evidence="7">
    <location>
        <begin position="209"/>
        <end position="281"/>
    </location>
</feature>
<dbReference type="OrthoDB" id="294853at2759"/>
<protein>
    <recommendedName>
        <fullName evidence="2">Protein MON2 homolog</fullName>
    </recommendedName>
</protein>
<comment type="similarity">
    <text evidence="1">Belongs to the MON2 family.</text>
</comment>
<comment type="caution">
    <text evidence="10">The sequence shown here is derived from an EMBL/GenBank/DDBJ whole genome shotgun (WGS) entry which is preliminary data.</text>
</comment>
<name>A0A8S9YB76_9TREM</name>
<organism evidence="10 11">
    <name type="scientific">Paragonimus skrjabini miyazakii</name>
    <dbReference type="NCBI Taxonomy" id="59628"/>
    <lineage>
        <taxon>Eukaryota</taxon>
        <taxon>Metazoa</taxon>
        <taxon>Spiralia</taxon>
        <taxon>Lophotrochozoa</taxon>
        <taxon>Platyhelminthes</taxon>
        <taxon>Trematoda</taxon>
        <taxon>Digenea</taxon>
        <taxon>Plagiorchiida</taxon>
        <taxon>Troglotremata</taxon>
        <taxon>Troglotrematidae</taxon>
        <taxon>Paragonimus</taxon>
    </lineage>
</organism>
<dbReference type="InterPro" id="IPR032817">
    <property type="entry name" value="Mon2_C"/>
</dbReference>
<evidence type="ECO:0000259" key="7">
    <source>
        <dbReference type="Pfam" id="PF12783"/>
    </source>
</evidence>
<dbReference type="Pfam" id="PF16213">
    <property type="entry name" value="DCB"/>
    <property type="match status" value="1"/>
</dbReference>
<keyword evidence="4" id="KW-0653">Protein transport</keyword>
<keyword evidence="3" id="KW-0813">Transport</keyword>
<feature type="domain" description="Mon2/Sec7/BIG1-like HUS" evidence="7">
    <location>
        <begin position="327"/>
        <end position="414"/>
    </location>
</feature>
<feature type="domain" description="Mon2 C-terminal" evidence="8">
    <location>
        <begin position="972"/>
        <end position="1196"/>
    </location>
</feature>
<dbReference type="Pfam" id="PF12783">
    <property type="entry name" value="Sec7-like_HUS"/>
    <property type="match status" value="2"/>
</dbReference>
<feature type="domain" description="Mon2/Sec7/BIG1-like HDS" evidence="6">
    <location>
        <begin position="894"/>
        <end position="968"/>
    </location>
</feature>
<evidence type="ECO:0000313" key="11">
    <source>
        <dbReference type="Proteomes" id="UP000822476"/>
    </source>
</evidence>
<dbReference type="InterPro" id="IPR032691">
    <property type="entry name" value="Mon2/Sec7/BIG1-like_HUS"/>
</dbReference>
<evidence type="ECO:0000259" key="6">
    <source>
        <dbReference type="Pfam" id="PF09324"/>
    </source>
</evidence>
<dbReference type="InterPro" id="IPR016024">
    <property type="entry name" value="ARM-type_fold"/>
</dbReference>
<gene>
    <name evidence="10" type="ORF">EG68_03760</name>
</gene>
<feature type="domain" description="Mon2 C-terminal" evidence="8">
    <location>
        <begin position="1649"/>
        <end position="1800"/>
    </location>
</feature>
<dbReference type="EMBL" id="JTDE01021096">
    <property type="protein sequence ID" value="KAF7233402.1"/>
    <property type="molecule type" value="Genomic_DNA"/>
</dbReference>